<protein>
    <recommendedName>
        <fullName evidence="4">No apical meristem-associated C-terminal domain-containing protein</fullName>
    </recommendedName>
</protein>
<evidence type="ECO:0008006" key="4">
    <source>
        <dbReference type="Google" id="ProtNLM"/>
    </source>
</evidence>
<feature type="compositionally biased region" description="Basic residues" evidence="1">
    <location>
        <begin position="261"/>
        <end position="270"/>
    </location>
</feature>
<feature type="region of interest" description="Disordered" evidence="1">
    <location>
        <begin position="185"/>
        <end position="270"/>
    </location>
</feature>
<comment type="caution">
    <text evidence="2">The sequence shown here is derived from an EMBL/GenBank/DDBJ whole genome shotgun (WGS) entry which is preliminary data.</text>
</comment>
<proteinExistence type="predicted"/>
<feature type="compositionally biased region" description="Low complexity" evidence="1">
    <location>
        <begin position="10"/>
        <end position="36"/>
    </location>
</feature>
<sequence length="270" mass="30629">MLNMEIQNLQQNPPQYPQQEQPQTQSSQATTQSTPSSKRRLKRDSKKSKEPVSEKNPDVTGVSLRWQPIEETLLASCYVAVSEDPNVGNSQKGETFWYKVLREFNRQNYQKRNKDMLTSKWHTLSHNCQKFYAIFKRSIRFGESGENDLDVMKRARTTYRDENKETPFVQEDVWEILRSHGKWDAPSPVEPVDLTGGEQVPGVGHEELFGEDARPRPPGPGKARPAQKSKSKTTKSTGGSNSSNPFGDRGSYVNRISSKTGSRRVGVRGR</sequence>
<dbReference type="PANTHER" id="PTHR45023">
    <property type="match status" value="1"/>
</dbReference>
<feature type="compositionally biased region" description="Basic residues" evidence="1">
    <location>
        <begin position="37"/>
        <end position="46"/>
    </location>
</feature>
<accession>A0ABQ5H7R4</accession>
<evidence type="ECO:0000313" key="2">
    <source>
        <dbReference type="EMBL" id="GJT83680.1"/>
    </source>
</evidence>
<feature type="compositionally biased region" description="Basic and acidic residues" evidence="1">
    <location>
        <begin position="204"/>
        <end position="215"/>
    </location>
</feature>
<name>A0ABQ5H7R4_9ASTR</name>
<feature type="compositionally biased region" description="Low complexity" evidence="1">
    <location>
        <begin position="234"/>
        <end position="244"/>
    </location>
</feature>
<reference evidence="2" key="2">
    <citation type="submission" date="2022-01" db="EMBL/GenBank/DDBJ databases">
        <authorList>
            <person name="Yamashiro T."/>
            <person name="Shiraishi A."/>
            <person name="Satake H."/>
            <person name="Nakayama K."/>
        </authorList>
    </citation>
    <scope>NUCLEOTIDE SEQUENCE</scope>
</reference>
<evidence type="ECO:0000313" key="3">
    <source>
        <dbReference type="Proteomes" id="UP001151760"/>
    </source>
</evidence>
<dbReference type="PANTHER" id="PTHR45023:SF14">
    <property type="entry name" value="GLUTATHIONE TRANSFERASE"/>
    <property type="match status" value="1"/>
</dbReference>
<dbReference type="EMBL" id="BQNB010019283">
    <property type="protein sequence ID" value="GJT83680.1"/>
    <property type="molecule type" value="Genomic_DNA"/>
</dbReference>
<gene>
    <name evidence="2" type="ORF">Tco_1058022</name>
</gene>
<keyword evidence="3" id="KW-1185">Reference proteome</keyword>
<feature type="compositionally biased region" description="Basic and acidic residues" evidence="1">
    <location>
        <begin position="47"/>
        <end position="57"/>
    </location>
</feature>
<reference evidence="2" key="1">
    <citation type="journal article" date="2022" name="Int. J. Mol. Sci.">
        <title>Draft Genome of Tanacetum Coccineum: Genomic Comparison of Closely Related Tanacetum-Family Plants.</title>
        <authorList>
            <person name="Yamashiro T."/>
            <person name="Shiraishi A."/>
            <person name="Nakayama K."/>
            <person name="Satake H."/>
        </authorList>
    </citation>
    <scope>NUCLEOTIDE SEQUENCE</scope>
</reference>
<organism evidence="2 3">
    <name type="scientific">Tanacetum coccineum</name>
    <dbReference type="NCBI Taxonomy" id="301880"/>
    <lineage>
        <taxon>Eukaryota</taxon>
        <taxon>Viridiplantae</taxon>
        <taxon>Streptophyta</taxon>
        <taxon>Embryophyta</taxon>
        <taxon>Tracheophyta</taxon>
        <taxon>Spermatophyta</taxon>
        <taxon>Magnoliopsida</taxon>
        <taxon>eudicotyledons</taxon>
        <taxon>Gunneridae</taxon>
        <taxon>Pentapetalae</taxon>
        <taxon>asterids</taxon>
        <taxon>campanulids</taxon>
        <taxon>Asterales</taxon>
        <taxon>Asteraceae</taxon>
        <taxon>Asteroideae</taxon>
        <taxon>Anthemideae</taxon>
        <taxon>Anthemidinae</taxon>
        <taxon>Tanacetum</taxon>
    </lineage>
</organism>
<feature type="region of interest" description="Disordered" evidence="1">
    <location>
        <begin position="1"/>
        <end position="59"/>
    </location>
</feature>
<dbReference type="Proteomes" id="UP001151760">
    <property type="component" value="Unassembled WGS sequence"/>
</dbReference>
<evidence type="ECO:0000256" key="1">
    <source>
        <dbReference type="SAM" id="MobiDB-lite"/>
    </source>
</evidence>